<dbReference type="PANTHER" id="PTHR34142">
    <property type="entry name" value="ENDO-BETA-1,4-GLUCANASE A"/>
    <property type="match status" value="1"/>
</dbReference>
<gene>
    <name evidence="5" type="primary">egl_2</name>
    <name evidence="5" type="ORF">Loak_0772</name>
</gene>
<name>A0A0W0X5G8_9GAMM</name>
<evidence type="ECO:0000313" key="5">
    <source>
        <dbReference type="EMBL" id="KTD39843.1"/>
    </source>
</evidence>
<dbReference type="AlphaFoldDB" id="A0A0W0X5G8"/>
<feature type="compositionally biased region" description="Acidic residues" evidence="3">
    <location>
        <begin position="560"/>
        <end position="578"/>
    </location>
</feature>
<dbReference type="Proteomes" id="UP000054858">
    <property type="component" value="Unassembled WGS sequence"/>
</dbReference>
<dbReference type="InterPro" id="IPR017853">
    <property type="entry name" value="GH"/>
</dbReference>
<organism evidence="5 6">
    <name type="scientific">Legionella oakridgensis</name>
    <dbReference type="NCBI Taxonomy" id="29423"/>
    <lineage>
        <taxon>Bacteria</taxon>
        <taxon>Pseudomonadati</taxon>
        <taxon>Pseudomonadota</taxon>
        <taxon>Gammaproteobacteria</taxon>
        <taxon>Legionellales</taxon>
        <taxon>Legionellaceae</taxon>
        <taxon>Legionella</taxon>
    </lineage>
</organism>
<keyword evidence="2 5" id="KW-0326">Glycosidase</keyword>
<evidence type="ECO:0000313" key="6">
    <source>
        <dbReference type="Proteomes" id="UP000054858"/>
    </source>
</evidence>
<protein>
    <submittedName>
        <fullName evidence="5">Endoglucanase</fullName>
        <ecNumber evidence="5">3.2.1.4</ecNumber>
    </submittedName>
</protein>
<dbReference type="PATRIC" id="fig|29423.5.peg.805"/>
<dbReference type="PROSITE" id="PS00659">
    <property type="entry name" value="GLYCOSYL_HYDROL_F5"/>
    <property type="match status" value="1"/>
</dbReference>
<dbReference type="InterPro" id="IPR018087">
    <property type="entry name" value="Glyco_hydro_5_CS"/>
</dbReference>
<evidence type="ECO:0000256" key="1">
    <source>
        <dbReference type="ARBA" id="ARBA00022801"/>
    </source>
</evidence>
<sequence>MSDQTLSLRGIAISGAEAGSDVSYAYLGMPSYAVDMAYYAEHGMNTVRIPINWSYIVDHANDIQASITGQTYLARVLSSVEDMLDHGLNVMLDLHSYMRFSPGSYAGSGNQIATAQEMYNIWSIIADTMHDVAQEHPNALLFEIANEPNSMSSQQMLANNNAGIAAIRDAGLENMVVLQGNSWSGMHSWYEVGSATDGISNAQILIPENIIDPLNNYAISVHQYVDWNGSGTSPTGQSLNNFINYANFNEFMEWVHEHDVKVILGEFGGGNDPNAIADVNYLLQQVESNPYTEGEGGFIGWTAWVGGHTWAQYNFNYIGPNADGTDNALMTQIYDNFLDGSFVPLPTPDPQPGPEIDPSPEPTPDPTSDPVNNVGETHQITWNWGAREVIQGFDAQSDVIDLGAFWKGYQDISLHNDGQGNLVINLLNVDNHLITLMGITLNEFGAGNLHGMTGGNFQDAVENDAKFYSFKWNYGLQTVINDFDPNAGVIDLKTFSSKQFSDLVINENAEGDATISLGFNNQLITLVGVDANALSADNFVGLNGQFADALAPNIIAQPEPEPEPEPVPEPGPEPEPEPVPEPGPVPGETEVETQVFTFGWNWGGRQIIQNFDADHDQLDLTAFWTNFSSFNIHEDGEGNVVIDMLELNNQTITLSNTTLASLSAENFKGVTGSYTSAVEVDPVKFYDYNWSYGTNSSIDNFDPDIGVINLLAFNQSYDKVQVSDNANGDAVVNLPFDHQTITLIGVSSDDISSDNFLF</sequence>
<dbReference type="Gene3D" id="3.20.20.80">
    <property type="entry name" value="Glycosidases"/>
    <property type="match status" value="1"/>
</dbReference>
<dbReference type="GO" id="GO:0008810">
    <property type="term" value="F:cellulase activity"/>
    <property type="evidence" value="ECO:0007669"/>
    <property type="project" value="UniProtKB-EC"/>
</dbReference>
<dbReference type="GO" id="GO:0009251">
    <property type="term" value="P:glucan catabolic process"/>
    <property type="evidence" value="ECO:0007669"/>
    <property type="project" value="TreeGrafter"/>
</dbReference>
<proteinExistence type="predicted"/>
<evidence type="ECO:0000256" key="2">
    <source>
        <dbReference type="ARBA" id="ARBA00023295"/>
    </source>
</evidence>
<comment type="caution">
    <text evidence="5">The sequence shown here is derived from an EMBL/GenBank/DDBJ whole genome shotgun (WGS) entry which is preliminary data.</text>
</comment>
<dbReference type="EC" id="3.2.1.4" evidence="5"/>
<feature type="domain" description="Glycoside hydrolase family 5" evidence="4">
    <location>
        <begin position="36"/>
        <end position="289"/>
    </location>
</feature>
<feature type="region of interest" description="Disordered" evidence="3">
    <location>
        <begin position="556"/>
        <end position="589"/>
    </location>
</feature>
<dbReference type="PANTHER" id="PTHR34142:SF1">
    <property type="entry name" value="GLYCOSIDE HYDROLASE FAMILY 5 DOMAIN-CONTAINING PROTEIN"/>
    <property type="match status" value="1"/>
</dbReference>
<evidence type="ECO:0000259" key="4">
    <source>
        <dbReference type="Pfam" id="PF00150"/>
    </source>
</evidence>
<dbReference type="Pfam" id="PF00150">
    <property type="entry name" value="Cellulase"/>
    <property type="match status" value="1"/>
</dbReference>
<feature type="compositionally biased region" description="Pro residues" evidence="3">
    <location>
        <begin position="345"/>
        <end position="367"/>
    </location>
</feature>
<dbReference type="SUPFAM" id="SSF51445">
    <property type="entry name" value="(Trans)glycosidases"/>
    <property type="match status" value="1"/>
</dbReference>
<dbReference type="RefSeq" id="WP_042238757.1">
    <property type="nucleotide sequence ID" value="NZ_LCUA01000035.1"/>
</dbReference>
<feature type="region of interest" description="Disordered" evidence="3">
    <location>
        <begin position="344"/>
        <end position="372"/>
    </location>
</feature>
<evidence type="ECO:0000256" key="3">
    <source>
        <dbReference type="SAM" id="MobiDB-lite"/>
    </source>
</evidence>
<accession>A0A0W0X5G8</accession>
<dbReference type="InterPro" id="IPR001547">
    <property type="entry name" value="Glyco_hydro_5"/>
</dbReference>
<reference evidence="5 6" key="1">
    <citation type="submission" date="2015-11" db="EMBL/GenBank/DDBJ databases">
        <title>Genomic analysis of 38 Legionella species identifies large and diverse effector repertoires.</title>
        <authorList>
            <person name="Burstein D."/>
            <person name="Amaro F."/>
            <person name="Zusman T."/>
            <person name="Lifshitz Z."/>
            <person name="Cohen O."/>
            <person name="Gilbert J.A."/>
            <person name="Pupko T."/>
            <person name="Shuman H.A."/>
            <person name="Segal G."/>
        </authorList>
    </citation>
    <scope>NUCLEOTIDE SEQUENCE [LARGE SCALE GENOMIC DNA]</scope>
    <source>
        <strain evidence="5 6">Oak Ridge-10</strain>
    </source>
</reference>
<dbReference type="EMBL" id="LNYP01000011">
    <property type="protein sequence ID" value="KTD39843.1"/>
    <property type="molecule type" value="Genomic_DNA"/>
</dbReference>
<keyword evidence="1 5" id="KW-0378">Hydrolase</keyword>